<organism evidence="12 13">
    <name type="scientific">Legionella worsleiensis</name>
    <dbReference type="NCBI Taxonomy" id="45076"/>
    <lineage>
        <taxon>Bacteria</taxon>
        <taxon>Pseudomonadati</taxon>
        <taxon>Pseudomonadota</taxon>
        <taxon>Gammaproteobacteria</taxon>
        <taxon>Legionellales</taxon>
        <taxon>Legionellaceae</taxon>
        <taxon>Legionella</taxon>
    </lineage>
</organism>
<protein>
    <recommendedName>
        <fullName evidence="2 9">DNA polymerase III subunit delta</fullName>
        <ecNumber evidence="1 9">2.7.7.7</ecNumber>
    </recommendedName>
</protein>
<keyword evidence="6" id="KW-0239">DNA-directed DNA polymerase</keyword>
<evidence type="ECO:0000256" key="4">
    <source>
        <dbReference type="ARBA" id="ARBA00022695"/>
    </source>
</evidence>
<dbReference type="InterPro" id="IPR010372">
    <property type="entry name" value="DNA_pol3_delta_N"/>
</dbReference>
<evidence type="ECO:0000256" key="8">
    <source>
        <dbReference type="ARBA" id="ARBA00049244"/>
    </source>
</evidence>
<dbReference type="InterPro" id="IPR048466">
    <property type="entry name" value="DNA_pol3_delta-like_C"/>
</dbReference>
<dbReference type="EC" id="2.7.7.7" evidence="1 9"/>
<feature type="domain" description="DNA polymerase III delta subunit-like C-terminal" evidence="11">
    <location>
        <begin position="208"/>
        <end position="317"/>
    </location>
</feature>
<dbReference type="InterPro" id="IPR008921">
    <property type="entry name" value="DNA_pol3_clamp-load_cplx_C"/>
</dbReference>
<evidence type="ECO:0000259" key="10">
    <source>
        <dbReference type="Pfam" id="PF06144"/>
    </source>
</evidence>
<evidence type="ECO:0000256" key="9">
    <source>
        <dbReference type="NCBIfam" id="TIGR01128"/>
    </source>
</evidence>
<gene>
    <name evidence="12" type="ORF">Lwor_0341</name>
</gene>
<evidence type="ECO:0000256" key="3">
    <source>
        <dbReference type="ARBA" id="ARBA00022679"/>
    </source>
</evidence>
<dbReference type="Pfam" id="PF21694">
    <property type="entry name" value="DNA_pol3_delta_C"/>
    <property type="match status" value="1"/>
</dbReference>
<evidence type="ECO:0000256" key="6">
    <source>
        <dbReference type="ARBA" id="ARBA00022932"/>
    </source>
</evidence>
<dbReference type="InterPro" id="IPR005790">
    <property type="entry name" value="DNA_polIII_delta"/>
</dbReference>
<dbReference type="PANTHER" id="PTHR34388:SF1">
    <property type="entry name" value="DNA POLYMERASE III SUBUNIT DELTA"/>
    <property type="match status" value="1"/>
</dbReference>
<dbReference type="Gene3D" id="1.10.8.60">
    <property type="match status" value="1"/>
</dbReference>
<dbReference type="SUPFAM" id="SSF52540">
    <property type="entry name" value="P-loop containing nucleoside triphosphate hydrolases"/>
    <property type="match status" value="1"/>
</dbReference>
<name>A0A0W1AL57_9GAMM</name>
<dbReference type="GO" id="GO:0009360">
    <property type="term" value="C:DNA polymerase III complex"/>
    <property type="evidence" value="ECO:0007669"/>
    <property type="project" value="UniProtKB-UniRule"/>
</dbReference>
<comment type="caution">
    <text evidence="12">The sequence shown here is derived from an EMBL/GenBank/DDBJ whole genome shotgun (WGS) entry which is preliminary data.</text>
</comment>
<evidence type="ECO:0000256" key="2">
    <source>
        <dbReference type="ARBA" id="ARBA00017703"/>
    </source>
</evidence>
<keyword evidence="5" id="KW-0235">DNA replication</keyword>
<dbReference type="NCBIfam" id="TIGR01128">
    <property type="entry name" value="holA"/>
    <property type="match status" value="1"/>
</dbReference>
<dbReference type="GO" id="GO:0003887">
    <property type="term" value="F:DNA-directed DNA polymerase activity"/>
    <property type="evidence" value="ECO:0007669"/>
    <property type="project" value="UniProtKB-UniRule"/>
</dbReference>
<dbReference type="SUPFAM" id="SSF48019">
    <property type="entry name" value="post-AAA+ oligomerization domain-like"/>
    <property type="match status" value="1"/>
</dbReference>
<comment type="catalytic activity">
    <reaction evidence="8">
        <text>DNA(n) + a 2'-deoxyribonucleoside 5'-triphosphate = DNA(n+1) + diphosphate</text>
        <dbReference type="Rhea" id="RHEA:22508"/>
        <dbReference type="Rhea" id="RHEA-COMP:17339"/>
        <dbReference type="Rhea" id="RHEA-COMP:17340"/>
        <dbReference type="ChEBI" id="CHEBI:33019"/>
        <dbReference type="ChEBI" id="CHEBI:61560"/>
        <dbReference type="ChEBI" id="CHEBI:173112"/>
        <dbReference type="EC" id="2.7.7.7"/>
    </reaction>
</comment>
<reference evidence="12 13" key="1">
    <citation type="submission" date="2015-11" db="EMBL/GenBank/DDBJ databases">
        <title>Genomic analysis of 38 Legionella species identifies large and diverse effector repertoires.</title>
        <authorList>
            <person name="Burstein D."/>
            <person name="Amaro F."/>
            <person name="Zusman T."/>
            <person name="Lifshitz Z."/>
            <person name="Cohen O."/>
            <person name="Gilbert J.A."/>
            <person name="Pupko T."/>
            <person name="Shuman H.A."/>
            <person name="Segal G."/>
        </authorList>
    </citation>
    <scope>NUCLEOTIDE SEQUENCE [LARGE SCALE GENOMIC DNA]</scope>
    <source>
        <strain evidence="12 13">ATCC 49508</strain>
    </source>
</reference>
<proteinExistence type="inferred from homology"/>
<feature type="domain" description="DNA polymerase III delta N-terminal" evidence="10">
    <location>
        <begin position="21"/>
        <end position="125"/>
    </location>
</feature>
<comment type="similarity">
    <text evidence="7">Belongs to the DNA polymerase HolA subunit family.</text>
</comment>
<dbReference type="InterPro" id="IPR027417">
    <property type="entry name" value="P-loop_NTPase"/>
</dbReference>
<evidence type="ECO:0000256" key="5">
    <source>
        <dbReference type="ARBA" id="ARBA00022705"/>
    </source>
</evidence>
<keyword evidence="4 12" id="KW-0548">Nucleotidyltransferase</keyword>
<evidence type="ECO:0000313" key="13">
    <source>
        <dbReference type="Proteomes" id="UP000054662"/>
    </source>
</evidence>
<dbReference type="STRING" id="45076.Lwor_0341"/>
<dbReference type="CDD" id="cd18138">
    <property type="entry name" value="HLD_clamp_pol_III_delta"/>
    <property type="match status" value="1"/>
</dbReference>
<dbReference type="Pfam" id="PF06144">
    <property type="entry name" value="DNA_pol3_delta"/>
    <property type="match status" value="1"/>
</dbReference>
<dbReference type="GO" id="GO:0003677">
    <property type="term" value="F:DNA binding"/>
    <property type="evidence" value="ECO:0007669"/>
    <property type="project" value="InterPro"/>
</dbReference>
<dbReference type="OrthoDB" id="9770982at2"/>
<dbReference type="RefSeq" id="WP_058492158.1">
    <property type="nucleotide sequence ID" value="NZ_CBCRUR010000003.1"/>
</dbReference>
<dbReference type="Gene3D" id="1.20.272.10">
    <property type="match status" value="1"/>
</dbReference>
<dbReference type="GO" id="GO:0006261">
    <property type="term" value="P:DNA-templated DNA replication"/>
    <property type="evidence" value="ECO:0007669"/>
    <property type="project" value="TreeGrafter"/>
</dbReference>
<keyword evidence="13" id="KW-1185">Reference proteome</keyword>
<evidence type="ECO:0000259" key="11">
    <source>
        <dbReference type="Pfam" id="PF21694"/>
    </source>
</evidence>
<evidence type="ECO:0000313" key="12">
    <source>
        <dbReference type="EMBL" id="KTD82038.1"/>
    </source>
</evidence>
<dbReference type="Gene3D" id="3.40.50.300">
    <property type="entry name" value="P-loop containing nucleotide triphosphate hydrolases"/>
    <property type="match status" value="1"/>
</dbReference>
<keyword evidence="3 12" id="KW-0808">Transferase</keyword>
<accession>A0A0W1AL57</accession>
<dbReference type="AlphaFoldDB" id="A0A0W1AL57"/>
<evidence type="ECO:0000256" key="7">
    <source>
        <dbReference type="ARBA" id="ARBA00034754"/>
    </source>
</evidence>
<dbReference type="Proteomes" id="UP000054662">
    <property type="component" value="Unassembled WGS sequence"/>
</dbReference>
<dbReference type="PATRIC" id="fig|45076.6.peg.374"/>
<evidence type="ECO:0000256" key="1">
    <source>
        <dbReference type="ARBA" id="ARBA00012417"/>
    </source>
</evidence>
<dbReference type="EMBL" id="LNZC01000002">
    <property type="protein sequence ID" value="KTD82038.1"/>
    <property type="molecule type" value="Genomic_DNA"/>
</dbReference>
<dbReference type="PANTHER" id="PTHR34388">
    <property type="entry name" value="DNA POLYMERASE III SUBUNIT DELTA"/>
    <property type="match status" value="1"/>
</dbReference>
<sequence>MQIKYQALMQQIQKKIAPVFVVTGQDNYLIDDSVRNIRSAIKKTYDCDEKMISVQNSEDWNEVIEEANSYSLFADTLLLNILYDKKSIDAAGKKILGEYLKSINSRCFIVIRAPNVPSKQLTWLSNHQEVVVIVAYPLSTEALKGWIQSQFKLNNLNAKSEITDLIIQYTQGNMLACAQVIEKLALCYPEGSQMTPQMVSEHLFDQSEHSLYELVDACLLGQADKAIHILRQSANNKSEPTLVLWMLTQEVRQLLQLSFKTRIGTPLQNACSELKIWPQKVNFYQVASKRFDEPYLRRLLYYCKAIDEQIKSSINNQTWNSLEKLTLALSLGKQCTV</sequence>